<dbReference type="GO" id="GO:0071164">
    <property type="term" value="F:RNA cap trimethylguanosine synthase activity"/>
    <property type="evidence" value="ECO:0007669"/>
    <property type="project" value="TreeGrafter"/>
</dbReference>
<dbReference type="Pfam" id="PF09445">
    <property type="entry name" value="Methyltransf_15"/>
    <property type="match status" value="1"/>
</dbReference>
<reference evidence="8" key="2">
    <citation type="submission" date="2020-02" db="EMBL/GenBank/DDBJ databases">
        <authorList>
            <person name="Gilchrist C.L.M."/>
            <person name="Chooi Y.-H."/>
        </authorList>
    </citation>
    <scope>NUCLEOTIDE SEQUENCE</scope>
    <source>
        <strain evidence="8">MST-FP2251</strain>
    </source>
</reference>
<evidence type="ECO:0000256" key="4">
    <source>
        <dbReference type="ARBA" id="ARBA00048740"/>
    </source>
</evidence>
<dbReference type="PANTHER" id="PTHR14741:SF32">
    <property type="entry name" value="TRIMETHYLGUANOSINE SYNTHASE"/>
    <property type="match status" value="1"/>
</dbReference>
<comment type="catalytic activity">
    <reaction evidence="6">
        <text>a 5'-end (N(7)-methyl 5'-triphosphoguanosine)-ribonucleoside in snRNA + S-adenosyl-L-methionine = a 5'-end (N(2),N(7)-dimethyl 5'-triphosphoguanosine)-ribonucleoside in snRNA + S-adenosyl-L-homocysteine + H(+)</text>
        <dbReference type="Rhea" id="RHEA:78471"/>
        <dbReference type="Rhea" id="RHEA-COMP:19085"/>
        <dbReference type="Rhea" id="RHEA-COMP:19087"/>
        <dbReference type="ChEBI" id="CHEBI:15378"/>
        <dbReference type="ChEBI" id="CHEBI:57856"/>
        <dbReference type="ChEBI" id="CHEBI:59789"/>
        <dbReference type="ChEBI" id="CHEBI:156461"/>
        <dbReference type="ChEBI" id="CHEBI:172880"/>
    </reaction>
    <physiologicalReaction direction="left-to-right" evidence="6">
        <dbReference type="Rhea" id="RHEA:78472"/>
    </physiologicalReaction>
</comment>
<dbReference type="AlphaFoldDB" id="A0AAD4GU09"/>
<evidence type="ECO:0000256" key="3">
    <source>
        <dbReference type="ARBA" id="ARBA00047418"/>
    </source>
</evidence>
<proteinExistence type="inferred from homology"/>
<evidence type="ECO:0000256" key="7">
    <source>
        <dbReference type="ARBA" id="ARBA00049790"/>
    </source>
</evidence>
<reference evidence="8" key="1">
    <citation type="journal article" date="2019" name="Beilstein J. Org. Chem.">
        <title>Nanangenines: drimane sesquiterpenoids as the dominant metabolite cohort of a novel Australian fungus, Aspergillus nanangensis.</title>
        <authorList>
            <person name="Lacey H.J."/>
            <person name="Gilchrist C.L.M."/>
            <person name="Crombie A."/>
            <person name="Kalaitzis J.A."/>
            <person name="Vuong D."/>
            <person name="Rutledge P.J."/>
            <person name="Turner P."/>
            <person name="Pitt J.I."/>
            <person name="Lacey E."/>
            <person name="Chooi Y.H."/>
            <person name="Piggott A.M."/>
        </authorList>
    </citation>
    <scope>NUCLEOTIDE SEQUENCE</scope>
    <source>
        <strain evidence="8">MST-FP2251</strain>
    </source>
</reference>
<evidence type="ECO:0000313" key="9">
    <source>
        <dbReference type="Proteomes" id="UP001194746"/>
    </source>
</evidence>
<comment type="similarity">
    <text evidence="2">Belongs to the methyltransferase superfamily. Trimethylguanosine synthase family.</text>
</comment>
<evidence type="ECO:0000256" key="2">
    <source>
        <dbReference type="ARBA" id="ARBA00025783"/>
    </source>
</evidence>
<dbReference type="FunFam" id="3.40.50.150:FF:000270">
    <property type="entry name" value="RNA methylase family protein"/>
    <property type="match status" value="1"/>
</dbReference>
<protein>
    <recommendedName>
        <fullName evidence="1">Trimethylguanosine synthase</fullName>
    </recommendedName>
    <alternativeName>
        <fullName evidence="7">Cap-specific guanine-N(2) methyltransferase</fullName>
    </alternativeName>
</protein>
<dbReference type="CDD" id="cd02440">
    <property type="entry name" value="AdoMet_MTases"/>
    <property type="match status" value="1"/>
</dbReference>
<dbReference type="Gene3D" id="3.40.50.150">
    <property type="entry name" value="Vaccinia Virus protein VP39"/>
    <property type="match status" value="1"/>
</dbReference>
<comment type="catalytic activity">
    <reaction evidence="3">
        <text>a 5'-end (N(2),N(7)-dimethyl 5'-triphosphoguanosine)-ribonucleoside in snoRNA + S-adenosyl-L-methionine = a 5'-end (N(2),N(2),N(7)-trimethyl 5'-triphosphoguanosine)-ribonucleoside in snoRNA + S-adenosyl-L-homocysteine + H(+)</text>
        <dbReference type="Rhea" id="RHEA:78507"/>
        <dbReference type="Rhea" id="RHEA-COMP:19088"/>
        <dbReference type="Rhea" id="RHEA-COMP:19090"/>
        <dbReference type="ChEBI" id="CHEBI:15378"/>
        <dbReference type="ChEBI" id="CHEBI:57856"/>
        <dbReference type="ChEBI" id="CHEBI:59789"/>
        <dbReference type="ChEBI" id="CHEBI:167623"/>
        <dbReference type="ChEBI" id="CHEBI:172880"/>
    </reaction>
    <physiologicalReaction direction="left-to-right" evidence="3">
        <dbReference type="Rhea" id="RHEA:78508"/>
    </physiologicalReaction>
</comment>
<dbReference type="GO" id="GO:0005634">
    <property type="term" value="C:nucleus"/>
    <property type="evidence" value="ECO:0007669"/>
    <property type="project" value="TreeGrafter"/>
</dbReference>
<dbReference type="PANTHER" id="PTHR14741">
    <property type="entry name" value="S-ADENOSYLMETHIONINE-DEPENDENT METHYLTRANSFERASE RELATED"/>
    <property type="match status" value="1"/>
</dbReference>
<evidence type="ECO:0000313" key="8">
    <source>
        <dbReference type="EMBL" id="KAF9889242.1"/>
    </source>
</evidence>
<dbReference type="SUPFAM" id="SSF53335">
    <property type="entry name" value="S-adenosyl-L-methionine-dependent methyltransferases"/>
    <property type="match status" value="1"/>
</dbReference>
<evidence type="ECO:0000256" key="5">
    <source>
        <dbReference type="ARBA" id="ARBA00048763"/>
    </source>
</evidence>
<keyword evidence="9" id="KW-1185">Reference proteome</keyword>
<gene>
    <name evidence="8" type="ORF">FE257_007555</name>
</gene>
<comment type="catalytic activity">
    <reaction evidence="4">
        <text>a 5'-end (N(7)-methyl 5'-triphosphoguanosine)-ribonucleoside in snoRNA + S-adenosyl-L-methionine = a 5'-end (N(2),N(7)-dimethyl 5'-triphosphoguanosine)-ribonucleoside in snoRNA + S-adenosyl-L-homocysteine + H(+)</text>
        <dbReference type="Rhea" id="RHEA:78475"/>
        <dbReference type="Rhea" id="RHEA-COMP:19086"/>
        <dbReference type="Rhea" id="RHEA-COMP:19088"/>
        <dbReference type="ChEBI" id="CHEBI:15378"/>
        <dbReference type="ChEBI" id="CHEBI:57856"/>
        <dbReference type="ChEBI" id="CHEBI:59789"/>
        <dbReference type="ChEBI" id="CHEBI:156461"/>
        <dbReference type="ChEBI" id="CHEBI:172880"/>
    </reaction>
    <physiologicalReaction direction="left-to-right" evidence="4">
        <dbReference type="Rhea" id="RHEA:78476"/>
    </physiologicalReaction>
</comment>
<evidence type="ECO:0000256" key="1">
    <source>
        <dbReference type="ARBA" id="ARBA00018517"/>
    </source>
</evidence>
<sequence length="321" mass="36325">MTTNTDQPPPEVHHYHHLEEVPWDIQNYWRQRYNIFHRYDEGVWLTDEAWYGVTAEPVASKIAEHMSSSSPAGRSILIDAFAGAGGNTIAFARSGKWKRIYAIEKDPAVLLCAKHNAKVYGVEDKITWFEGDCFEILKSQLKDLAPYSVIFASPPWGGPGYRTDKVFNLGTMQPYSLATLYQEYSAFTEHMVLFLPRTSDLRQLAKVVKDGHKTSVMHYCIDGLVGYFLSSAFSPTHYFLFISTAHNPLARLFIPATIPPAYSSSSGFSQISSYVVYSRLFPVALTGSRRASIIHPSFTRRLRLLTPFAHFPRSHRLCDSS</sequence>
<name>A0AAD4GU09_ASPNN</name>
<evidence type="ECO:0000256" key="6">
    <source>
        <dbReference type="ARBA" id="ARBA00049075"/>
    </source>
</evidence>
<dbReference type="EMBL" id="VCAU01000038">
    <property type="protein sequence ID" value="KAF9889242.1"/>
    <property type="molecule type" value="Genomic_DNA"/>
</dbReference>
<dbReference type="InterPro" id="IPR019012">
    <property type="entry name" value="RNA_cap_Gua-N2-MeTrfase"/>
</dbReference>
<comment type="catalytic activity">
    <reaction evidence="5">
        <text>a 5'-end (N(2),N(7)-dimethyl 5'-triphosphoguanosine)-ribonucleoside in snRNA + S-adenosyl-L-methionine = a 5'-end (N(2),N(2),N(7)-trimethyl 5'-triphosphoguanosine)-ribonucleoside in snRNA + S-adenosyl-L-homocysteine + H(+)</text>
        <dbReference type="Rhea" id="RHEA:78479"/>
        <dbReference type="Rhea" id="RHEA-COMP:19087"/>
        <dbReference type="Rhea" id="RHEA-COMP:19089"/>
        <dbReference type="ChEBI" id="CHEBI:15378"/>
        <dbReference type="ChEBI" id="CHEBI:57856"/>
        <dbReference type="ChEBI" id="CHEBI:59789"/>
        <dbReference type="ChEBI" id="CHEBI:167623"/>
        <dbReference type="ChEBI" id="CHEBI:172880"/>
    </reaction>
    <physiologicalReaction direction="left-to-right" evidence="5">
        <dbReference type="Rhea" id="RHEA:78480"/>
    </physiologicalReaction>
</comment>
<dbReference type="Proteomes" id="UP001194746">
    <property type="component" value="Unassembled WGS sequence"/>
</dbReference>
<accession>A0AAD4GU09</accession>
<comment type="caution">
    <text evidence="8">The sequence shown here is derived from an EMBL/GenBank/DDBJ whole genome shotgun (WGS) entry which is preliminary data.</text>
</comment>
<dbReference type="InterPro" id="IPR029063">
    <property type="entry name" value="SAM-dependent_MTases_sf"/>
</dbReference>
<organism evidence="8 9">
    <name type="scientific">Aspergillus nanangensis</name>
    <dbReference type="NCBI Taxonomy" id="2582783"/>
    <lineage>
        <taxon>Eukaryota</taxon>
        <taxon>Fungi</taxon>
        <taxon>Dikarya</taxon>
        <taxon>Ascomycota</taxon>
        <taxon>Pezizomycotina</taxon>
        <taxon>Eurotiomycetes</taxon>
        <taxon>Eurotiomycetidae</taxon>
        <taxon>Eurotiales</taxon>
        <taxon>Aspergillaceae</taxon>
        <taxon>Aspergillus</taxon>
        <taxon>Aspergillus subgen. Circumdati</taxon>
    </lineage>
</organism>